<feature type="domain" description="Hexokinase N-terminal" evidence="10">
    <location>
        <begin position="2"/>
        <end position="181"/>
    </location>
</feature>
<dbReference type="InterPro" id="IPR022673">
    <property type="entry name" value="Hexokinase_C"/>
</dbReference>
<evidence type="ECO:0000256" key="8">
    <source>
        <dbReference type="ARBA" id="ARBA00023152"/>
    </source>
</evidence>
<dbReference type="GO" id="GO:0005829">
    <property type="term" value="C:cytosol"/>
    <property type="evidence" value="ECO:0007669"/>
    <property type="project" value="TreeGrafter"/>
</dbReference>
<dbReference type="GO" id="GO:0006096">
    <property type="term" value="P:glycolytic process"/>
    <property type="evidence" value="ECO:0007669"/>
    <property type="project" value="UniProtKB-UniPathway"/>
</dbReference>
<evidence type="ECO:0000256" key="5">
    <source>
        <dbReference type="ARBA" id="ARBA00022741"/>
    </source>
</evidence>
<dbReference type="AlphaFoldDB" id="A0A5M4B4P6"/>
<name>A0A5M4B4P6_9BACT</name>
<dbReference type="InterPro" id="IPR043129">
    <property type="entry name" value="ATPase_NBD"/>
</dbReference>
<keyword evidence="6 12" id="KW-0418">Kinase</keyword>
<evidence type="ECO:0000259" key="11">
    <source>
        <dbReference type="Pfam" id="PF03727"/>
    </source>
</evidence>
<dbReference type="OrthoDB" id="6383434at2"/>
<dbReference type="GO" id="GO:0006006">
    <property type="term" value="P:glucose metabolic process"/>
    <property type="evidence" value="ECO:0007669"/>
    <property type="project" value="TreeGrafter"/>
</dbReference>
<dbReference type="PROSITE" id="PS51748">
    <property type="entry name" value="HEXOKINASE_2"/>
    <property type="match status" value="1"/>
</dbReference>
<dbReference type="Proteomes" id="UP000391834">
    <property type="component" value="Unassembled WGS sequence"/>
</dbReference>
<organism evidence="12 13">
    <name type="scientific">Prolixibacter bellariivorans</name>
    <dbReference type="NCBI Taxonomy" id="314319"/>
    <lineage>
        <taxon>Bacteria</taxon>
        <taxon>Pseudomonadati</taxon>
        <taxon>Bacteroidota</taxon>
        <taxon>Bacteroidia</taxon>
        <taxon>Marinilabiliales</taxon>
        <taxon>Prolixibacteraceae</taxon>
        <taxon>Prolixibacter</taxon>
    </lineage>
</organism>
<keyword evidence="13" id="KW-1185">Reference proteome</keyword>
<evidence type="ECO:0000313" key="12">
    <source>
        <dbReference type="EMBL" id="GET34861.1"/>
    </source>
</evidence>
<comment type="pathway">
    <text evidence="1">Carbohydrate degradation.</text>
</comment>
<dbReference type="Gene3D" id="3.30.420.40">
    <property type="match status" value="1"/>
</dbReference>
<sequence length="400" mass="43935">MIEEINLSNSQLLSIANDFKEKIKTGLKTDSTEIKALPTYIHPKKNELKGEAVVFDLGGTNFRAAVVSVGNDIVIKEMVEKDITEMKISGYSQTDLYQSQLEIIRKLNIPKGLPVGYCFSYPAKSLFNGDAELIKWVKGVSIEDMEGHAVGKPLIDYLNENSDFDFREITVVNDTIASLFSGLMNTGFDAYVGLIVGTGTNMSTFYPSENIPKLNELKKWIGETPVNLESGNFFPPHLSKFDAVVDQNSNSLGAQRFEKAVSGMYLGSVFREAVSDKNSYRNLDAAGLTNMIKNPADHKKEHIELAYRIYERSAKLVAASLAGLIESLHEVNPSIKRIQILAEGSLFWSELNEGQAGYSKIVAGCLDELLSEIELGTKEVVFSKVSNANLIGAAIAALSK</sequence>
<keyword evidence="4" id="KW-0808">Transferase</keyword>
<evidence type="ECO:0000256" key="6">
    <source>
        <dbReference type="ARBA" id="ARBA00022777"/>
    </source>
</evidence>
<evidence type="ECO:0000256" key="1">
    <source>
        <dbReference type="ARBA" id="ARBA00004921"/>
    </source>
</evidence>
<comment type="catalytic activity">
    <reaction evidence="9">
        <text>D-fructose + ATP = D-fructose 6-phosphate + ADP + H(+)</text>
        <dbReference type="Rhea" id="RHEA:16125"/>
        <dbReference type="ChEBI" id="CHEBI:15378"/>
        <dbReference type="ChEBI" id="CHEBI:30616"/>
        <dbReference type="ChEBI" id="CHEBI:37721"/>
        <dbReference type="ChEBI" id="CHEBI:61527"/>
        <dbReference type="ChEBI" id="CHEBI:456216"/>
        <dbReference type="EC" id="2.7.1.1"/>
    </reaction>
    <physiologicalReaction direction="left-to-right" evidence="9">
        <dbReference type="Rhea" id="RHEA:16126"/>
    </physiologicalReaction>
</comment>
<dbReference type="SUPFAM" id="SSF53067">
    <property type="entry name" value="Actin-like ATPase domain"/>
    <property type="match status" value="2"/>
</dbReference>
<dbReference type="SMR" id="A0A5M4B4P6"/>
<evidence type="ECO:0000256" key="2">
    <source>
        <dbReference type="ARBA" id="ARBA00005007"/>
    </source>
</evidence>
<evidence type="ECO:0000256" key="7">
    <source>
        <dbReference type="ARBA" id="ARBA00022840"/>
    </source>
</evidence>
<dbReference type="InterPro" id="IPR001312">
    <property type="entry name" value="Hexokinase"/>
</dbReference>
<evidence type="ECO:0000313" key="13">
    <source>
        <dbReference type="Proteomes" id="UP000391834"/>
    </source>
</evidence>
<dbReference type="PANTHER" id="PTHR19443:SF16">
    <property type="entry name" value="HEXOKINASE TYPE 1-RELATED"/>
    <property type="match status" value="1"/>
</dbReference>
<keyword evidence="5" id="KW-0547">Nucleotide-binding</keyword>
<dbReference type="CDD" id="cd24000">
    <property type="entry name" value="ASKHA_NBD_HK"/>
    <property type="match status" value="1"/>
</dbReference>
<dbReference type="Gene3D" id="3.40.367.20">
    <property type="match status" value="2"/>
</dbReference>
<dbReference type="GO" id="GO:0005524">
    <property type="term" value="F:ATP binding"/>
    <property type="evidence" value="ECO:0007669"/>
    <property type="project" value="UniProtKB-KW"/>
</dbReference>
<protein>
    <submittedName>
        <fullName evidence="12">Hexokinase</fullName>
    </submittedName>
</protein>
<dbReference type="RefSeq" id="WP_025866032.1">
    <property type="nucleotide sequence ID" value="NZ_BLAX01000001.1"/>
</dbReference>
<evidence type="ECO:0000256" key="3">
    <source>
        <dbReference type="ARBA" id="ARBA00009225"/>
    </source>
</evidence>
<dbReference type="Pfam" id="PF00349">
    <property type="entry name" value="Hexokinase_1"/>
    <property type="match status" value="1"/>
</dbReference>
<feature type="domain" description="Hexokinase C-terminal" evidence="11">
    <location>
        <begin position="192"/>
        <end position="276"/>
    </location>
</feature>
<proteinExistence type="inferred from homology"/>
<dbReference type="InterPro" id="IPR022672">
    <property type="entry name" value="Hexokinase_N"/>
</dbReference>
<evidence type="ECO:0000256" key="9">
    <source>
        <dbReference type="ARBA" id="ARBA00047905"/>
    </source>
</evidence>
<dbReference type="PRINTS" id="PR00475">
    <property type="entry name" value="HEXOKINASE"/>
</dbReference>
<dbReference type="GO" id="GO:0005536">
    <property type="term" value="F:D-glucose binding"/>
    <property type="evidence" value="ECO:0007669"/>
    <property type="project" value="InterPro"/>
</dbReference>
<reference evidence="12 13" key="1">
    <citation type="submission" date="2019-10" db="EMBL/GenBank/DDBJ databases">
        <title>Prolixibacter strains distinguished by the presence of nitrate reductase genes were adept at nitrate-dependent anaerobic corrosion of metallic iron and carbon steel.</title>
        <authorList>
            <person name="Iino T."/>
            <person name="Shono N."/>
            <person name="Ito K."/>
            <person name="Nakamura R."/>
            <person name="Sueoka K."/>
            <person name="Harayama S."/>
            <person name="Ohkuma M."/>
        </authorList>
    </citation>
    <scope>NUCLEOTIDE SEQUENCE [LARGE SCALE GENOMIC DNA]</scope>
    <source>
        <strain evidence="12 13">JCM 13498</strain>
    </source>
</reference>
<dbReference type="EMBL" id="BLAX01000001">
    <property type="protein sequence ID" value="GET34861.1"/>
    <property type="molecule type" value="Genomic_DNA"/>
</dbReference>
<keyword evidence="8" id="KW-0324">Glycolysis</keyword>
<gene>
    <name evidence="12" type="ORF">PbJCM13498_37240</name>
</gene>
<evidence type="ECO:0000259" key="10">
    <source>
        <dbReference type="Pfam" id="PF00349"/>
    </source>
</evidence>
<dbReference type="GO" id="GO:0001678">
    <property type="term" value="P:intracellular glucose homeostasis"/>
    <property type="evidence" value="ECO:0007669"/>
    <property type="project" value="InterPro"/>
</dbReference>
<comment type="similarity">
    <text evidence="3">Belongs to the hexokinase family.</text>
</comment>
<evidence type="ECO:0000256" key="4">
    <source>
        <dbReference type="ARBA" id="ARBA00022679"/>
    </source>
</evidence>
<dbReference type="GO" id="GO:0008865">
    <property type="term" value="F:fructokinase activity"/>
    <property type="evidence" value="ECO:0007669"/>
    <property type="project" value="TreeGrafter"/>
</dbReference>
<dbReference type="GO" id="GO:0004340">
    <property type="term" value="F:glucokinase activity"/>
    <property type="evidence" value="ECO:0007669"/>
    <property type="project" value="TreeGrafter"/>
</dbReference>
<comment type="pathway">
    <text evidence="2">Carbohydrate metabolism.</text>
</comment>
<dbReference type="PANTHER" id="PTHR19443">
    <property type="entry name" value="HEXOKINASE"/>
    <property type="match status" value="1"/>
</dbReference>
<keyword evidence="7" id="KW-0067">ATP-binding</keyword>
<dbReference type="UniPathway" id="UPA00109">
    <property type="reaction ID" value="UER00180"/>
</dbReference>
<accession>A0A5M4B4P6</accession>
<feature type="domain" description="Hexokinase C-terminal" evidence="11">
    <location>
        <begin position="304"/>
        <end position="398"/>
    </location>
</feature>
<dbReference type="Pfam" id="PF03727">
    <property type="entry name" value="Hexokinase_2"/>
    <property type="match status" value="2"/>
</dbReference>
<comment type="caution">
    <text evidence="12">The sequence shown here is derived from an EMBL/GenBank/DDBJ whole genome shotgun (WGS) entry which is preliminary data.</text>
</comment>